<protein>
    <submittedName>
        <fullName evidence="1">Uncharacterized protein</fullName>
    </submittedName>
</protein>
<evidence type="ECO:0000313" key="1">
    <source>
        <dbReference type="EMBL" id="KSU05937.1"/>
    </source>
</evidence>
<evidence type="ECO:0000313" key="2">
    <source>
        <dbReference type="Proteomes" id="UP000054230"/>
    </source>
</evidence>
<gene>
    <name evidence="1" type="ORF">LMG8520_2246</name>
</gene>
<proteinExistence type="predicted"/>
<accession>A0A0V8CYI1</accession>
<dbReference type="EMBL" id="LKLP01000116">
    <property type="protein sequence ID" value="KSU05937.1"/>
    <property type="molecule type" value="Genomic_DNA"/>
</dbReference>
<comment type="caution">
    <text evidence="1">The sequence shown here is derived from an EMBL/GenBank/DDBJ whole genome shotgun (WGS) entry which is preliminary data.</text>
</comment>
<sequence>MPLLYQKLTEIPVFFPKNTDKLVSKKIENKISDRTKKSRQKRLLLLFKLIKETFFT</sequence>
<dbReference type="Proteomes" id="UP000054230">
    <property type="component" value="Unassembled WGS sequence"/>
</dbReference>
<reference evidence="2" key="1">
    <citation type="submission" date="2015-10" db="EMBL/GenBank/DDBJ databases">
        <title>Draft Genome Sequences of 11 Lactococcus lactis subspecies cremoris strains.</title>
        <authorList>
            <person name="Wels M."/>
            <person name="Backus L."/>
            <person name="Boekhorst J."/>
            <person name="Dijkstra A."/>
            <person name="Beerthuizen M."/>
            <person name="Kelly W."/>
            <person name="Siezen R."/>
            <person name="Bachmann H."/>
            <person name="Van Hijum S."/>
        </authorList>
    </citation>
    <scope>NUCLEOTIDE SEQUENCE [LARGE SCALE GENOMIC DNA]</scope>
    <source>
        <strain evidence="2">LMG8520</strain>
    </source>
</reference>
<organism evidence="1 2">
    <name type="scientific">Lactococcus lactis subsp. lactis</name>
    <name type="common">Streptococcus lactis</name>
    <dbReference type="NCBI Taxonomy" id="1360"/>
    <lineage>
        <taxon>Bacteria</taxon>
        <taxon>Bacillati</taxon>
        <taxon>Bacillota</taxon>
        <taxon>Bacilli</taxon>
        <taxon>Lactobacillales</taxon>
        <taxon>Streptococcaceae</taxon>
        <taxon>Lactococcus</taxon>
    </lineage>
</organism>
<name>A0A0V8CYI1_LACLL</name>
<dbReference type="AlphaFoldDB" id="A0A0V8CYI1"/>